<dbReference type="Proteomes" id="UP000264883">
    <property type="component" value="Chromosome"/>
</dbReference>
<keyword evidence="1" id="KW-0812">Transmembrane</keyword>
<keyword evidence="1" id="KW-1133">Transmembrane helix</keyword>
<evidence type="ECO:0000313" key="2">
    <source>
        <dbReference type="EMBL" id="ASW43773.1"/>
    </source>
</evidence>
<dbReference type="RefSeq" id="WP_119865907.1">
    <property type="nucleotide sequence ID" value="NZ_CP016786.1"/>
</dbReference>
<gene>
    <name evidence="2" type="ORF">BEN51_09845</name>
</gene>
<dbReference type="AlphaFoldDB" id="A0A343JE15"/>
<evidence type="ECO:0000313" key="3">
    <source>
        <dbReference type="Proteomes" id="UP000264883"/>
    </source>
</evidence>
<dbReference type="KEGG" id="cia:BEN51_09845"/>
<evidence type="ECO:0008006" key="4">
    <source>
        <dbReference type="Google" id="ProtNLM"/>
    </source>
</evidence>
<evidence type="ECO:0000256" key="1">
    <source>
        <dbReference type="SAM" id="Phobius"/>
    </source>
</evidence>
<protein>
    <recommendedName>
        <fullName evidence="4">VCBS repeat-containing protein</fullName>
    </recommendedName>
</protein>
<accession>A0A343JE15</accession>
<name>A0A343JE15_9CLOT</name>
<dbReference type="EMBL" id="CP016786">
    <property type="protein sequence ID" value="ASW43773.1"/>
    <property type="molecule type" value="Genomic_DNA"/>
</dbReference>
<sequence length="314" mass="36438">MTKLIIIKKKDVLYYILAVLLLLTLLFMISLYFNNNNHMIEDAINVFTPINTKNHSDFDLTGDGINDEVEITKENNKYLVNIKSNNKEYSLINKEGSRYLGDCVNKWPIKIEVFDLSRDNIPEIIVRTSVDNLPINYIFNWNGETFTNILTTNDNLVGILDSTNNKSSKFFSLSSKKGDSSSKGFILLDDQLKDISFSNTKIPALSHIQKFIDIIEAPYDLLTPPDIFSSDINSSELAILWNLNKDNYRYAFQNGYFMDYEWNKEGEVHSLSWLLSFEEVNHKDDTVIPKELLIYLDIKKDQYNNYKIYSIQKL</sequence>
<dbReference type="OrthoDB" id="1935191at2"/>
<keyword evidence="1" id="KW-0472">Membrane</keyword>
<proteinExistence type="predicted"/>
<keyword evidence="3" id="KW-1185">Reference proteome</keyword>
<feature type="transmembrane region" description="Helical" evidence="1">
    <location>
        <begin position="12"/>
        <end position="33"/>
    </location>
</feature>
<organism evidence="2 3">
    <name type="scientific">Clostridium isatidis</name>
    <dbReference type="NCBI Taxonomy" id="182773"/>
    <lineage>
        <taxon>Bacteria</taxon>
        <taxon>Bacillati</taxon>
        <taxon>Bacillota</taxon>
        <taxon>Clostridia</taxon>
        <taxon>Eubacteriales</taxon>
        <taxon>Clostridiaceae</taxon>
        <taxon>Clostridium</taxon>
    </lineage>
</organism>
<reference evidence="2 3" key="1">
    <citation type="submission" date="2016-08" db="EMBL/GenBank/DDBJ databases">
        <title>Complete Genome Sequence Of The Indigo Reducing Clostridium isatidis DSM15098.</title>
        <authorList>
            <person name="Little G.T."/>
            <person name="Minton N.P."/>
        </authorList>
    </citation>
    <scope>NUCLEOTIDE SEQUENCE [LARGE SCALE GENOMIC DNA]</scope>
    <source>
        <strain evidence="2 3">DSM 15098</strain>
    </source>
</reference>